<name>A0A2R5G827_9STRA</name>
<dbReference type="EMBL" id="BEYU01000028">
    <property type="protein sequence ID" value="GBG27197.1"/>
    <property type="molecule type" value="Genomic_DNA"/>
</dbReference>
<reference evidence="2 3" key="1">
    <citation type="submission" date="2017-12" db="EMBL/GenBank/DDBJ databases">
        <title>Sequencing, de novo assembly and annotation of complete genome of a new Thraustochytrid species, strain FCC1311.</title>
        <authorList>
            <person name="Sedici K."/>
            <person name="Godart F."/>
            <person name="Aiese Cigliano R."/>
            <person name="Sanseverino W."/>
            <person name="Barakat M."/>
            <person name="Ortet P."/>
            <person name="Marechal E."/>
            <person name="Cagnac O."/>
            <person name="Amato A."/>
        </authorList>
    </citation>
    <scope>NUCLEOTIDE SEQUENCE [LARGE SCALE GENOMIC DNA]</scope>
</reference>
<evidence type="ECO:0000256" key="1">
    <source>
        <dbReference type="SAM" id="MobiDB-lite"/>
    </source>
</evidence>
<feature type="compositionally biased region" description="Basic residues" evidence="1">
    <location>
        <begin position="69"/>
        <end position="79"/>
    </location>
</feature>
<sequence length="275" mass="30651">MRRQPVGFADSVVDADDEDVPPPPPPPLPPTGPSMRPAPFERARSEVVRPSMRESSRSLLGLPPGSEKKTRKSLLRARPKSTLEEMGDVAHVGSRRILQPVTTPADKEYVDFTVVPLLLRSGITYQQATDFGAHLMSLETQEAILSIMENAESLIDELTRKGVPVSERIQLKLETDRLWKSKRQSVASMGKDNRKSFVYYRADERTQSLRAEVRLRKSMAVQEPATARPGSRSTRPRSQFPGGRTELRPGSETDITPEQLERLASIINASRSGQK</sequence>
<evidence type="ECO:0000313" key="2">
    <source>
        <dbReference type="EMBL" id="GBG27197.1"/>
    </source>
</evidence>
<feature type="compositionally biased region" description="Basic and acidic residues" evidence="1">
    <location>
        <begin position="39"/>
        <end position="56"/>
    </location>
</feature>
<comment type="caution">
    <text evidence="2">The sequence shown here is derived from an EMBL/GenBank/DDBJ whole genome shotgun (WGS) entry which is preliminary data.</text>
</comment>
<organism evidence="2 3">
    <name type="scientific">Hondaea fermentalgiana</name>
    <dbReference type="NCBI Taxonomy" id="2315210"/>
    <lineage>
        <taxon>Eukaryota</taxon>
        <taxon>Sar</taxon>
        <taxon>Stramenopiles</taxon>
        <taxon>Bigyra</taxon>
        <taxon>Labyrinthulomycetes</taxon>
        <taxon>Thraustochytrida</taxon>
        <taxon>Thraustochytriidae</taxon>
        <taxon>Hondaea</taxon>
    </lineage>
</organism>
<dbReference type="Proteomes" id="UP000241890">
    <property type="component" value="Unassembled WGS sequence"/>
</dbReference>
<keyword evidence="3" id="KW-1185">Reference proteome</keyword>
<feature type="compositionally biased region" description="Pro residues" evidence="1">
    <location>
        <begin position="21"/>
        <end position="32"/>
    </location>
</feature>
<evidence type="ECO:0000313" key="3">
    <source>
        <dbReference type="Proteomes" id="UP000241890"/>
    </source>
</evidence>
<feature type="region of interest" description="Disordered" evidence="1">
    <location>
        <begin position="1"/>
        <end position="82"/>
    </location>
</feature>
<feature type="region of interest" description="Disordered" evidence="1">
    <location>
        <begin position="217"/>
        <end position="261"/>
    </location>
</feature>
<dbReference type="AlphaFoldDB" id="A0A2R5G827"/>
<protein>
    <submittedName>
        <fullName evidence="2">Uncharacterized protein</fullName>
    </submittedName>
</protein>
<dbReference type="InParanoid" id="A0A2R5G827"/>
<proteinExistence type="predicted"/>
<gene>
    <name evidence="2" type="ORF">FCC1311_034202</name>
</gene>
<accession>A0A2R5G827</accession>